<dbReference type="InterPro" id="IPR058240">
    <property type="entry name" value="rSAM_sf"/>
</dbReference>
<dbReference type="SFLD" id="SFLDS00029">
    <property type="entry name" value="Radical_SAM"/>
    <property type="match status" value="1"/>
</dbReference>
<keyword evidence="4" id="KW-0408">Iron</keyword>
<dbReference type="OrthoDB" id="9777636at2"/>
<dbReference type="PANTHER" id="PTHR43409:SF4">
    <property type="entry name" value="RADICAL SAM SUPERFAMILY PROTEIN"/>
    <property type="match status" value="1"/>
</dbReference>
<dbReference type="AlphaFoldDB" id="A0A2X1Y531"/>
<dbReference type="GeneID" id="83863039"/>
<comment type="cofactor">
    <cofactor evidence="1">
        <name>[4Fe-4S] cluster</name>
        <dbReference type="ChEBI" id="CHEBI:49883"/>
    </cofactor>
</comment>
<dbReference type="PROSITE" id="PS51918">
    <property type="entry name" value="RADICAL_SAM"/>
    <property type="match status" value="1"/>
</dbReference>
<evidence type="ECO:0000256" key="4">
    <source>
        <dbReference type="ARBA" id="ARBA00023004"/>
    </source>
</evidence>
<dbReference type="GO" id="GO:0003824">
    <property type="term" value="F:catalytic activity"/>
    <property type="evidence" value="ECO:0007669"/>
    <property type="project" value="InterPro"/>
</dbReference>
<dbReference type="SFLD" id="SFLDG01095">
    <property type="entry name" value="Uncharacterised_Radical_SAM_Su"/>
    <property type="match status" value="1"/>
</dbReference>
<dbReference type="GO" id="GO:0051536">
    <property type="term" value="F:iron-sulfur cluster binding"/>
    <property type="evidence" value="ECO:0007669"/>
    <property type="project" value="UniProtKB-KW"/>
</dbReference>
<keyword evidence="2" id="KW-0949">S-adenosyl-L-methionine</keyword>
<dbReference type="Proteomes" id="UP000250070">
    <property type="component" value="Unassembled WGS sequence"/>
</dbReference>
<dbReference type="CDD" id="cd01335">
    <property type="entry name" value="Radical_SAM"/>
    <property type="match status" value="1"/>
</dbReference>
<dbReference type="SFLD" id="SFLDG01082">
    <property type="entry name" value="B12-binding_domain_containing"/>
    <property type="match status" value="1"/>
</dbReference>
<dbReference type="InterPro" id="IPR051198">
    <property type="entry name" value="BchE-like"/>
</dbReference>
<dbReference type="InterPro" id="IPR007197">
    <property type="entry name" value="rSAM"/>
</dbReference>
<evidence type="ECO:0000256" key="2">
    <source>
        <dbReference type="ARBA" id="ARBA00022691"/>
    </source>
</evidence>
<accession>A0A2X1Y531</accession>
<dbReference type="SUPFAM" id="SSF102114">
    <property type="entry name" value="Radical SAM enzymes"/>
    <property type="match status" value="1"/>
</dbReference>
<dbReference type="InterPro" id="IPR013785">
    <property type="entry name" value="Aldolase_TIM"/>
</dbReference>
<evidence type="ECO:0000259" key="6">
    <source>
        <dbReference type="PROSITE" id="PS51918"/>
    </source>
</evidence>
<name>A0A2X1Y531_9FIRM</name>
<dbReference type="Pfam" id="PF04055">
    <property type="entry name" value="Radical_SAM"/>
    <property type="match status" value="1"/>
</dbReference>
<dbReference type="RefSeq" id="WP_112890150.1">
    <property type="nucleotide sequence ID" value="NZ_CP068103.1"/>
</dbReference>
<dbReference type="GO" id="GO:0046872">
    <property type="term" value="F:metal ion binding"/>
    <property type="evidence" value="ECO:0007669"/>
    <property type="project" value="UniProtKB-KW"/>
</dbReference>
<dbReference type="SMART" id="SM00729">
    <property type="entry name" value="Elp3"/>
    <property type="match status" value="1"/>
</dbReference>
<evidence type="ECO:0000256" key="1">
    <source>
        <dbReference type="ARBA" id="ARBA00001966"/>
    </source>
</evidence>
<keyword evidence="3" id="KW-0479">Metal-binding</keyword>
<feature type="domain" description="Radical SAM core" evidence="6">
    <location>
        <begin position="11"/>
        <end position="243"/>
    </location>
</feature>
<proteinExistence type="predicted"/>
<keyword evidence="5" id="KW-0411">Iron-sulfur</keyword>
<protein>
    <submittedName>
        <fullName evidence="7">Coproporphyrinogen III oxidase</fullName>
    </submittedName>
</protein>
<reference evidence="7 8" key="1">
    <citation type="submission" date="2018-06" db="EMBL/GenBank/DDBJ databases">
        <authorList>
            <consortium name="Pathogen Informatics"/>
            <person name="Doyle S."/>
        </authorList>
    </citation>
    <scope>NUCLEOTIDE SEQUENCE [LARGE SCALE GENOMIC DNA]</scope>
    <source>
        <strain evidence="7 8">NCTC13076</strain>
    </source>
</reference>
<evidence type="ECO:0000256" key="3">
    <source>
        <dbReference type="ARBA" id="ARBA00022723"/>
    </source>
</evidence>
<dbReference type="PANTHER" id="PTHR43409">
    <property type="entry name" value="ANAEROBIC MAGNESIUM-PROTOPORPHYRIN IX MONOMETHYL ESTER CYCLASE-RELATED"/>
    <property type="match status" value="1"/>
</dbReference>
<organism evidence="7 8">
    <name type="scientific">Peptoniphilus harei</name>
    <dbReference type="NCBI Taxonomy" id="54005"/>
    <lineage>
        <taxon>Bacteria</taxon>
        <taxon>Bacillati</taxon>
        <taxon>Bacillota</taxon>
        <taxon>Tissierellia</taxon>
        <taxon>Tissierellales</taxon>
        <taxon>Peptoniphilaceae</taxon>
        <taxon>Peptoniphilus</taxon>
    </lineage>
</organism>
<dbReference type="InterPro" id="IPR006638">
    <property type="entry name" value="Elp3/MiaA/NifB-like_rSAM"/>
</dbReference>
<sequence>MHYTGEVYRPPLEAYTPLLEVTYGCSHNDCVFCTMYNNTPFGISPLKDIEEDIIELASSPSRAYRPMERIYLLNGDPFVLKTERLLEISDLIKRYIPEVKTITAYCSFYNLENKSAEDMKKLKEAGYKELWFGVETGNPEILKFLNKGTDIEGYYRGLDKMKATDMDYHAIIMQGVGGKGKSRENAIETAKILNYYPPKGVYVMSTSVIEPSPLYYMREKGEFVETTNRENLGEQICLLENLDLPNKTLYSSGHMVNMINVTGYMEDKEEMTNKIKHALETIDPKILDMTNQKIAR</sequence>
<dbReference type="EMBL" id="UATM01000032">
    <property type="protein sequence ID" value="SPY48482.1"/>
    <property type="molecule type" value="Genomic_DNA"/>
</dbReference>
<dbReference type="Gene3D" id="3.20.20.70">
    <property type="entry name" value="Aldolase class I"/>
    <property type="match status" value="1"/>
</dbReference>
<evidence type="ECO:0000313" key="8">
    <source>
        <dbReference type="Proteomes" id="UP000250070"/>
    </source>
</evidence>
<evidence type="ECO:0000256" key="5">
    <source>
        <dbReference type="ARBA" id="ARBA00023014"/>
    </source>
</evidence>
<evidence type="ECO:0000313" key="7">
    <source>
        <dbReference type="EMBL" id="SPY48482.1"/>
    </source>
</evidence>
<gene>
    <name evidence="7" type="ORF">NCTC13076_01568</name>
</gene>